<dbReference type="Gene3D" id="3.20.20.220">
    <property type="match status" value="1"/>
</dbReference>
<dbReference type="InterPro" id="IPR029041">
    <property type="entry name" value="FAD-linked_oxidoreductase-like"/>
</dbReference>
<dbReference type="InterPro" id="IPR003171">
    <property type="entry name" value="Mehydrof_redctse-like"/>
</dbReference>
<dbReference type="Proteomes" id="UP001648503">
    <property type="component" value="Unassembled WGS sequence"/>
</dbReference>
<dbReference type="SUPFAM" id="SSF51730">
    <property type="entry name" value="FAD-linked oxidoreductase"/>
    <property type="match status" value="1"/>
</dbReference>
<evidence type="ECO:0000256" key="3">
    <source>
        <dbReference type="ARBA" id="ARBA00006743"/>
    </source>
</evidence>
<proteinExistence type="inferred from homology"/>
<name>A0ABQ8F302_9FUNG</name>
<dbReference type="NCBIfam" id="TIGR00677">
    <property type="entry name" value="fadh2_euk"/>
    <property type="match status" value="1"/>
</dbReference>
<comment type="caution">
    <text evidence="9">The sequence shown here is derived from an EMBL/GenBank/DDBJ whole genome shotgun (WGS) entry which is preliminary data.</text>
</comment>
<keyword evidence="5" id="KW-0274">FAD</keyword>
<evidence type="ECO:0000313" key="9">
    <source>
        <dbReference type="EMBL" id="KAH6591236.1"/>
    </source>
</evidence>
<evidence type="ECO:0000313" key="10">
    <source>
        <dbReference type="Proteomes" id="UP001648503"/>
    </source>
</evidence>
<comment type="cofactor">
    <cofactor evidence="1">
        <name>FAD</name>
        <dbReference type="ChEBI" id="CHEBI:57692"/>
    </cofactor>
</comment>
<dbReference type="EMBL" id="JAFCIX010000414">
    <property type="protein sequence ID" value="KAH6591236.1"/>
    <property type="molecule type" value="Genomic_DNA"/>
</dbReference>
<feature type="domain" description="MTHFR SAM-binding regulatory" evidence="8">
    <location>
        <begin position="301"/>
        <end position="583"/>
    </location>
</feature>
<keyword evidence="6" id="KW-0560">Oxidoreductase</keyword>
<dbReference type="InterPro" id="IPR053806">
    <property type="entry name" value="MTHFR_C"/>
</dbReference>
<dbReference type="Pfam" id="PF21895">
    <property type="entry name" value="MTHFR_C"/>
    <property type="match status" value="1"/>
</dbReference>
<dbReference type="Pfam" id="PF02219">
    <property type="entry name" value="MTHFR"/>
    <property type="match status" value="1"/>
</dbReference>
<evidence type="ECO:0000256" key="6">
    <source>
        <dbReference type="ARBA" id="ARBA00023002"/>
    </source>
</evidence>
<evidence type="ECO:0000259" key="8">
    <source>
        <dbReference type="Pfam" id="PF21895"/>
    </source>
</evidence>
<keyword evidence="4" id="KW-0285">Flavoprotein</keyword>
<keyword evidence="10" id="KW-1185">Reference proteome</keyword>
<dbReference type="InterPro" id="IPR004621">
    <property type="entry name" value="Fadh2_euk"/>
</dbReference>
<organism evidence="9 10">
    <name type="scientific">Batrachochytrium salamandrivorans</name>
    <dbReference type="NCBI Taxonomy" id="1357716"/>
    <lineage>
        <taxon>Eukaryota</taxon>
        <taxon>Fungi</taxon>
        <taxon>Fungi incertae sedis</taxon>
        <taxon>Chytridiomycota</taxon>
        <taxon>Chytridiomycota incertae sedis</taxon>
        <taxon>Chytridiomycetes</taxon>
        <taxon>Rhizophydiales</taxon>
        <taxon>Rhizophydiales incertae sedis</taxon>
        <taxon>Batrachochytrium</taxon>
    </lineage>
</organism>
<dbReference type="PANTHER" id="PTHR45754:SF3">
    <property type="entry name" value="METHYLENETETRAHYDROFOLATE REDUCTASE (NADPH)"/>
    <property type="match status" value="1"/>
</dbReference>
<evidence type="ECO:0000256" key="7">
    <source>
        <dbReference type="RuleBase" id="RU004254"/>
    </source>
</evidence>
<comment type="similarity">
    <text evidence="3">Belongs to the methylenetetrahydrofolate reductase family.</text>
</comment>
<protein>
    <recommendedName>
        <fullName evidence="8">MTHFR SAM-binding regulatory domain-containing protein</fullName>
    </recommendedName>
</protein>
<reference evidence="9 10" key="1">
    <citation type="submission" date="2021-02" db="EMBL/GenBank/DDBJ databases">
        <title>Variation within the Batrachochytrium salamandrivorans European outbreak.</title>
        <authorList>
            <person name="Kelly M."/>
            <person name="Pasmans F."/>
            <person name="Shea T.P."/>
            <person name="Munoz J.F."/>
            <person name="Carranza S."/>
            <person name="Cuomo C.A."/>
            <person name="Martel A."/>
        </authorList>
    </citation>
    <scope>NUCLEOTIDE SEQUENCE [LARGE SCALE GENOMIC DNA]</scope>
    <source>
        <strain evidence="9 10">AMFP18/2</strain>
    </source>
</reference>
<evidence type="ECO:0000256" key="4">
    <source>
        <dbReference type="ARBA" id="ARBA00022630"/>
    </source>
</evidence>
<dbReference type="PANTHER" id="PTHR45754">
    <property type="entry name" value="METHYLENETETRAHYDROFOLATE REDUCTASE"/>
    <property type="match status" value="1"/>
</dbReference>
<dbReference type="CDD" id="cd00537">
    <property type="entry name" value="MTHFR"/>
    <property type="match status" value="1"/>
</dbReference>
<evidence type="ECO:0000256" key="5">
    <source>
        <dbReference type="ARBA" id="ARBA00022827"/>
    </source>
</evidence>
<comment type="pathway">
    <text evidence="2 7">One-carbon metabolism; tetrahydrofolate interconversion.</text>
</comment>
<sequence>MKVTDKIQKANDEGRCFWSFEYFPPKTDSGVMNLFDRMERMYMLGPEFIDVTWGAGGTTSGLTLEICSTAQSVFGLETCMHLTCTNMPRAKIDEALEQAKNAGIMNILALRGDAPRGQENWTKVETGFSYATDLVRYIREKYGDYFCIGVAGYPEGHIENPDIEDDLIHMKEKVLAGADYIVTQLFYDVDIYIKWVARLRSMDITIPILPGILPIQNYSGFKRMTSLSKTFVPQFILDDLEPIKDDDQAVKDYGIRLAMQMCIKMKEAGQRGFHFYCLNLERSTRLILEGLEFIASRETVKPLPWNPSLGKNRERETVRPIFWRNRTKSYIMRTDAWDEFPNGRWGDSRSPAYGDIDGYGVRLKYPATECLNIWDFPETTSEVCNLFYKYCMGELNSLPWSDSSLLPESEVLRNRLANVNRNGFLTINSQPAVDGALSSDPVYGWGPKNGYVYQKAYLEFFVSPSKLDVLIKKISEHPFLTYHAVNKGGDLKTNIKGDSPNAVTWGVFPGQEIVQPTVVEGISFLAWKDEAFELWNQWSLLYEKDSTSNKLINNISCSWFLINIVDNNYKNRFAIYDILDQVASETTDVVNH</sequence>
<evidence type="ECO:0000256" key="1">
    <source>
        <dbReference type="ARBA" id="ARBA00001974"/>
    </source>
</evidence>
<accession>A0ABQ8F302</accession>
<evidence type="ECO:0000256" key="2">
    <source>
        <dbReference type="ARBA" id="ARBA00004777"/>
    </source>
</evidence>
<gene>
    <name evidence="9" type="ORF">BASA50_008814</name>
</gene>